<reference evidence="1 2" key="1">
    <citation type="journal article" date="2018" name="BMC Genomics">
        <title>Comparative genome analyses reveal sequence features reflecting distinct modes of host-adaptation between dicot and monocot powdery mildew.</title>
        <authorList>
            <person name="Wu Y."/>
            <person name="Ma X."/>
            <person name="Pan Z."/>
            <person name="Kale S.D."/>
            <person name="Song Y."/>
            <person name="King H."/>
            <person name="Zhang Q."/>
            <person name="Presley C."/>
            <person name="Deng X."/>
            <person name="Wei C.I."/>
            <person name="Xiao S."/>
        </authorList>
    </citation>
    <scope>NUCLEOTIDE SEQUENCE [LARGE SCALE GENOMIC DNA]</scope>
    <source>
        <strain evidence="1">UCSC1</strain>
    </source>
</reference>
<dbReference type="EMBL" id="MCBR01011177">
    <property type="protein sequence ID" value="RKF66078.1"/>
    <property type="molecule type" value="Genomic_DNA"/>
</dbReference>
<sequence length="277" mass="31455">MWAAAIGGGIYERAIVYNFDDHKNQMQIIGQSTHHTNYDTPMYVSVIQELQTNFKETKDNYFRNIKWGEAKYLRLNNHASFCNKEERAVNRLWYLGYGRLPLWKPEWSDNEYVTMQDMKSLPGKIQTVSDEKTLRTLLSSAGIGAYQITGNNCFFPLPQLPLNAPSIFIENGVSLWLVALIKYVETLCLEDYTYAFIVDKVHGFKIASVKGIRLHYSPLKDNYFLRASYKLHTASGENPLIYSAKYSLAHFVIGNNAGSVSSAHDVRVGNSESALVS</sequence>
<dbReference type="AlphaFoldDB" id="A0A420I8T3"/>
<evidence type="ECO:0000313" key="2">
    <source>
        <dbReference type="Proteomes" id="UP000285405"/>
    </source>
</evidence>
<accession>A0A420I8T3</accession>
<comment type="caution">
    <text evidence="1">The sequence shown here is derived from an EMBL/GenBank/DDBJ whole genome shotgun (WGS) entry which is preliminary data.</text>
</comment>
<proteinExistence type="predicted"/>
<evidence type="ECO:0000313" key="1">
    <source>
        <dbReference type="EMBL" id="RKF66078.1"/>
    </source>
</evidence>
<dbReference type="Proteomes" id="UP000285405">
    <property type="component" value="Unassembled WGS sequence"/>
</dbReference>
<gene>
    <name evidence="1" type="ORF">GcC1_111014</name>
</gene>
<organism evidence="1 2">
    <name type="scientific">Golovinomyces cichoracearum</name>
    <dbReference type="NCBI Taxonomy" id="62708"/>
    <lineage>
        <taxon>Eukaryota</taxon>
        <taxon>Fungi</taxon>
        <taxon>Dikarya</taxon>
        <taxon>Ascomycota</taxon>
        <taxon>Pezizomycotina</taxon>
        <taxon>Leotiomycetes</taxon>
        <taxon>Erysiphales</taxon>
        <taxon>Erysiphaceae</taxon>
        <taxon>Golovinomyces</taxon>
    </lineage>
</organism>
<name>A0A420I8T3_9PEZI</name>
<protein>
    <submittedName>
        <fullName evidence="1">Uncharacterized protein</fullName>
    </submittedName>
</protein>